<dbReference type="AlphaFoldDB" id="A0A0A0BXF0"/>
<dbReference type="Proteomes" id="UP000054314">
    <property type="component" value="Unassembled WGS sequence"/>
</dbReference>
<accession>A0A0A0BXF0</accession>
<dbReference type="Pfam" id="PF06271">
    <property type="entry name" value="RDD"/>
    <property type="match status" value="1"/>
</dbReference>
<organism evidence="7 8">
    <name type="scientific">Cellulomonas bogoriensis 69B4 = DSM 16987</name>
    <dbReference type="NCBI Taxonomy" id="1386082"/>
    <lineage>
        <taxon>Bacteria</taxon>
        <taxon>Bacillati</taxon>
        <taxon>Actinomycetota</taxon>
        <taxon>Actinomycetes</taxon>
        <taxon>Micrococcales</taxon>
        <taxon>Cellulomonadaceae</taxon>
        <taxon>Cellulomonas</taxon>
    </lineage>
</organism>
<evidence type="ECO:0000256" key="3">
    <source>
        <dbReference type="ARBA" id="ARBA00022989"/>
    </source>
</evidence>
<reference evidence="7 8" key="1">
    <citation type="submission" date="2013-08" db="EMBL/GenBank/DDBJ databases">
        <title>Genome sequencing of Cellulomonas bogoriensis 69B4.</title>
        <authorList>
            <person name="Chen F."/>
            <person name="Li Y."/>
            <person name="Wang G."/>
        </authorList>
    </citation>
    <scope>NUCLEOTIDE SEQUENCE [LARGE SCALE GENOMIC DNA]</scope>
    <source>
        <strain evidence="7 8">69B4</strain>
    </source>
</reference>
<dbReference type="RefSeq" id="WP_035060009.1">
    <property type="nucleotide sequence ID" value="NZ_AXCZ01000068.1"/>
</dbReference>
<dbReference type="GO" id="GO:0016020">
    <property type="term" value="C:membrane"/>
    <property type="evidence" value="ECO:0007669"/>
    <property type="project" value="UniProtKB-SubCell"/>
</dbReference>
<evidence type="ECO:0000256" key="1">
    <source>
        <dbReference type="ARBA" id="ARBA00004141"/>
    </source>
</evidence>
<dbReference type="EMBL" id="AXCZ01000068">
    <property type="protein sequence ID" value="KGM13083.1"/>
    <property type="molecule type" value="Genomic_DNA"/>
</dbReference>
<feature type="domain" description="RDD" evidence="6">
    <location>
        <begin position="18"/>
        <end position="145"/>
    </location>
</feature>
<keyword evidence="8" id="KW-1185">Reference proteome</keyword>
<dbReference type="PANTHER" id="PTHR38480">
    <property type="entry name" value="SLR0254 PROTEIN"/>
    <property type="match status" value="1"/>
</dbReference>
<proteinExistence type="predicted"/>
<sequence length="272" mass="28359">MSDEIVIGEGVVLDQRPASFATRAVGAVIDLLALAAVGLVAVLIGAPLITNVDPAAAAALTIALVVTVLVILPATVETLTRGRSLGKVTMGLRVVRDDGGPVRVRHATIRSLVGVGEVILTVGSVALIASIVHPQSKRLGDMLAGTYSVRVRGGQRALPPLVMPPELAAWAAGTDIRRLPDGLALSVRQFLGRATTLHVASRIRLGHDLAGEVERYVAPGPPPGTHPERFLSAVLAERREREFAHSSRAADAAAAEAKAVRRLPHAVPDPAD</sequence>
<evidence type="ECO:0000256" key="5">
    <source>
        <dbReference type="SAM" id="Phobius"/>
    </source>
</evidence>
<keyword evidence="2 5" id="KW-0812">Transmembrane</keyword>
<evidence type="ECO:0000256" key="2">
    <source>
        <dbReference type="ARBA" id="ARBA00022692"/>
    </source>
</evidence>
<keyword evidence="4 5" id="KW-0472">Membrane</keyword>
<comment type="subcellular location">
    <subcellularLocation>
        <location evidence="1">Membrane</location>
        <topology evidence="1">Multi-pass membrane protein</topology>
    </subcellularLocation>
</comment>
<dbReference type="InterPro" id="IPR010432">
    <property type="entry name" value="RDD"/>
</dbReference>
<name>A0A0A0BXF0_9CELL</name>
<evidence type="ECO:0000259" key="6">
    <source>
        <dbReference type="Pfam" id="PF06271"/>
    </source>
</evidence>
<evidence type="ECO:0000313" key="8">
    <source>
        <dbReference type="Proteomes" id="UP000054314"/>
    </source>
</evidence>
<dbReference type="OrthoDB" id="9787732at2"/>
<feature type="transmembrane region" description="Helical" evidence="5">
    <location>
        <begin position="112"/>
        <end position="132"/>
    </location>
</feature>
<evidence type="ECO:0000256" key="4">
    <source>
        <dbReference type="ARBA" id="ARBA00023136"/>
    </source>
</evidence>
<keyword evidence="3 5" id="KW-1133">Transmembrane helix</keyword>
<evidence type="ECO:0000313" key="7">
    <source>
        <dbReference type="EMBL" id="KGM13083.1"/>
    </source>
</evidence>
<feature type="transmembrane region" description="Helical" evidence="5">
    <location>
        <begin position="55"/>
        <end position="76"/>
    </location>
</feature>
<protein>
    <recommendedName>
        <fullName evidence="6">RDD domain-containing protein</fullName>
    </recommendedName>
</protein>
<comment type="caution">
    <text evidence="7">The sequence shown here is derived from an EMBL/GenBank/DDBJ whole genome shotgun (WGS) entry which is preliminary data.</text>
</comment>
<gene>
    <name evidence="7" type="ORF">N869_16320</name>
</gene>
<dbReference type="PANTHER" id="PTHR38480:SF1">
    <property type="entry name" value="SLR0254 PROTEIN"/>
    <property type="match status" value="1"/>
</dbReference>
<feature type="transmembrane region" description="Helical" evidence="5">
    <location>
        <begin position="24"/>
        <end position="49"/>
    </location>
</feature>